<protein>
    <submittedName>
        <fullName evidence="1">Uncharacterized protein</fullName>
    </submittedName>
</protein>
<organism evidence="1">
    <name type="scientific">marine sediment metagenome</name>
    <dbReference type="NCBI Taxonomy" id="412755"/>
    <lineage>
        <taxon>unclassified sequences</taxon>
        <taxon>metagenomes</taxon>
        <taxon>ecological metagenomes</taxon>
    </lineage>
</organism>
<dbReference type="AlphaFoldDB" id="X1CPG5"/>
<dbReference type="EMBL" id="BART01023631">
    <property type="protein sequence ID" value="GAG94852.1"/>
    <property type="molecule type" value="Genomic_DNA"/>
</dbReference>
<gene>
    <name evidence="1" type="ORF">S01H4_42932</name>
</gene>
<evidence type="ECO:0000313" key="1">
    <source>
        <dbReference type="EMBL" id="GAG94852.1"/>
    </source>
</evidence>
<comment type="caution">
    <text evidence="1">The sequence shown here is derived from an EMBL/GenBank/DDBJ whole genome shotgun (WGS) entry which is preliminary data.</text>
</comment>
<name>X1CPG5_9ZZZZ</name>
<proteinExistence type="predicted"/>
<reference evidence="1" key="1">
    <citation type="journal article" date="2014" name="Front. Microbiol.">
        <title>High frequency of phylogenetically diverse reductive dehalogenase-homologous genes in deep subseafloor sedimentary metagenomes.</title>
        <authorList>
            <person name="Kawai M."/>
            <person name="Futagami T."/>
            <person name="Toyoda A."/>
            <person name="Takaki Y."/>
            <person name="Nishi S."/>
            <person name="Hori S."/>
            <person name="Arai W."/>
            <person name="Tsubouchi T."/>
            <person name="Morono Y."/>
            <person name="Uchiyama I."/>
            <person name="Ito T."/>
            <person name="Fujiyama A."/>
            <person name="Inagaki F."/>
            <person name="Takami H."/>
        </authorList>
    </citation>
    <scope>NUCLEOTIDE SEQUENCE</scope>
    <source>
        <strain evidence="1">Expedition CK06-06</strain>
    </source>
</reference>
<accession>X1CPG5</accession>
<sequence length="53" mass="5708">MGVSTGNRAEAVAQQCGNGYIRIIEFGGDNWILMWDENKDGGFVPGSAQQCCL</sequence>